<dbReference type="Proteomes" id="UP000045051">
    <property type="component" value="Unassembled WGS sequence"/>
</dbReference>
<dbReference type="EMBL" id="CDOI01000155">
    <property type="protein sequence ID" value="CEN47407.1"/>
    <property type="molecule type" value="Genomic_DNA"/>
</dbReference>
<dbReference type="EMBL" id="CDOL01000146">
    <property type="protein sequence ID" value="CEN52283.1"/>
    <property type="molecule type" value="Genomic_DNA"/>
</dbReference>
<evidence type="ECO:0000313" key="4">
    <source>
        <dbReference type="Proteomes" id="UP000045051"/>
    </source>
</evidence>
<gene>
    <name evidence="1" type="ORF">CCAND38_430038</name>
    <name evidence="2" type="ORF">CCAND93_230003</name>
</gene>
<dbReference type="Proteomes" id="UP000038200">
    <property type="component" value="Unassembled WGS sequence"/>
</dbReference>
<name>A0A0B7HY97_9FLAO</name>
<organism evidence="1 4">
    <name type="scientific">Capnocytophaga canis</name>
    <dbReference type="NCBI Taxonomy" id="1848903"/>
    <lineage>
        <taxon>Bacteria</taxon>
        <taxon>Pseudomonadati</taxon>
        <taxon>Bacteroidota</taxon>
        <taxon>Flavobacteriia</taxon>
        <taxon>Flavobacteriales</taxon>
        <taxon>Flavobacteriaceae</taxon>
        <taxon>Capnocytophaga</taxon>
    </lineage>
</organism>
<dbReference type="STRING" id="1848903.CCAND38_430038"/>
<reference evidence="3 4" key="1">
    <citation type="submission" date="2015-01" db="EMBL/GenBank/DDBJ databases">
        <authorList>
            <person name="MANFREDI Pablo"/>
        </authorList>
    </citation>
    <scope>NUCLEOTIDE SEQUENCE [LARGE SCALE GENOMIC DNA]</scope>
    <source>
        <strain evidence="1 4">CcD38</strain>
        <strain evidence="2 3">CcD93</strain>
    </source>
</reference>
<evidence type="ECO:0000313" key="1">
    <source>
        <dbReference type="EMBL" id="CEN47407.1"/>
    </source>
</evidence>
<protein>
    <submittedName>
        <fullName evidence="1">Uncharacterized protein</fullName>
    </submittedName>
</protein>
<dbReference type="AlphaFoldDB" id="A0A0B7HY97"/>
<keyword evidence="4" id="KW-1185">Reference proteome</keyword>
<evidence type="ECO:0000313" key="3">
    <source>
        <dbReference type="Proteomes" id="UP000038200"/>
    </source>
</evidence>
<evidence type="ECO:0000313" key="2">
    <source>
        <dbReference type="EMBL" id="CEN52283.1"/>
    </source>
</evidence>
<proteinExistence type="predicted"/>
<accession>A0A0B7HY97</accession>
<sequence>MLLQVKIKGNILFLNRMFNQFYSKAILCLQIYEKKQCCQMKNSIFS</sequence>